<keyword evidence="7" id="KW-0496">Mitochondrion</keyword>
<comment type="similarity">
    <text evidence="2">Belongs to the complex I NDUFA11 subunit family.</text>
</comment>
<evidence type="ECO:0000256" key="8">
    <source>
        <dbReference type="ARBA" id="ARBA00023136"/>
    </source>
</evidence>
<sequence>MSQLLKYEYYDTPEGQDIFMKTFAISKYAALAGTALASMDVLMYSHPKGFAATAGRFAWFLGPMVGMAAGFAVTANTVQNIRGKNDKLNYFLGGVVSGSIFTAWMRAGVIAVPAAVILGAAAVVKKTSIEEGWSFFPSVPHATQSARSVKYDWTMVKDIDELKNFTTGSN</sequence>
<proteinExistence type="inferred from homology"/>
<protein>
    <recommendedName>
        <fullName evidence="3">NADH dehydrogenase [ubiquinone] 1 alpha subcomplex subunit 11</fullName>
    </recommendedName>
    <alternativeName>
        <fullName evidence="9">Complex I-B14.7</fullName>
    </alternativeName>
    <alternativeName>
        <fullName evidence="10">NADH-ubiquinone oxidoreductase subunit B14.7</fullName>
    </alternativeName>
</protein>
<evidence type="ECO:0000256" key="4">
    <source>
        <dbReference type="ARBA" id="ARBA00022692"/>
    </source>
</evidence>
<keyword evidence="5" id="KW-0999">Mitochondrion inner membrane</keyword>
<dbReference type="PANTHER" id="PTHR21382:SF1">
    <property type="entry name" value="NADH DEHYDROGENASE [UBIQUINONE] 1 ALPHA SUBCOMPLEX SUBUNIT 11"/>
    <property type="match status" value="1"/>
</dbReference>
<evidence type="ECO:0000256" key="3">
    <source>
        <dbReference type="ARBA" id="ARBA00018191"/>
    </source>
</evidence>
<accession>A0A9J7J2X3</accession>
<reference evidence="13" key="1">
    <citation type="submission" date="2025-08" db="UniProtKB">
        <authorList>
            <consortium name="RefSeq"/>
        </authorList>
    </citation>
    <scope>IDENTIFICATION</scope>
    <source>
        <strain evidence="13">Ishihara</strain>
        <tissue evidence="13">Whole body</tissue>
    </source>
</reference>
<dbReference type="AlphaFoldDB" id="A0A9J7J2X3"/>
<gene>
    <name evidence="13" type="primary">LOC111364808</name>
</gene>
<evidence type="ECO:0000256" key="6">
    <source>
        <dbReference type="ARBA" id="ARBA00022989"/>
    </source>
</evidence>
<dbReference type="CTD" id="37385"/>
<dbReference type="GO" id="GO:0005743">
    <property type="term" value="C:mitochondrial inner membrane"/>
    <property type="evidence" value="ECO:0007669"/>
    <property type="project" value="UniProtKB-SubCell"/>
</dbReference>
<dbReference type="Proteomes" id="UP000301870">
    <property type="component" value="Chromosome 1"/>
</dbReference>
<feature type="transmembrane region" description="Helical" evidence="11">
    <location>
        <begin position="90"/>
        <end position="123"/>
    </location>
</feature>
<comment type="subcellular location">
    <subcellularLocation>
        <location evidence="1">Mitochondrion inner membrane</location>
        <topology evidence="1">Multi-pass membrane protein</topology>
        <orientation evidence="1">Matrix side</orientation>
    </subcellularLocation>
</comment>
<evidence type="ECO:0000256" key="2">
    <source>
        <dbReference type="ARBA" id="ARBA00008699"/>
    </source>
</evidence>
<dbReference type="GO" id="GO:0045271">
    <property type="term" value="C:respiratory chain complex I"/>
    <property type="evidence" value="ECO:0007669"/>
    <property type="project" value="InterPro"/>
</dbReference>
<dbReference type="RefSeq" id="XP_022837623.1">
    <property type="nucleotide sequence ID" value="XM_022981855.1"/>
</dbReference>
<keyword evidence="4 11" id="KW-0812">Transmembrane</keyword>
<keyword evidence="8 11" id="KW-0472">Membrane</keyword>
<dbReference type="InterPro" id="IPR039205">
    <property type="entry name" value="NDUFA11"/>
</dbReference>
<evidence type="ECO:0000313" key="12">
    <source>
        <dbReference type="Proteomes" id="UP000301870"/>
    </source>
</evidence>
<dbReference type="GO" id="GO:0006120">
    <property type="term" value="P:mitochondrial electron transport, NADH to ubiquinone"/>
    <property type="evidence" value="ECO:0007669"/>
    <property type="project" value="InterPro"/>
</dbReference>
<dbReference type="PANTHER" id="PTHR21382">
    <property type="entry name" value="NADH-UBIQUINONE OXIDOREDUCTASE SUBUNIT"/>
    <property type="match status" value="1"/>
</dbReference>
<dbReference type="GeneID" id="111364808"/>
<evidence type="ECO:0000256" key="5">
    <source>
        <dbReference type="ARBA" id="ARBA00022792"/>
    </source>
</evidence>
<evidence type="ECO:0000313" key="13">
    <source>
        <dbReference type="RefSeq" id="XP_022837623.1"/>
    </source>
</evidence>
<evidence type="ECO:0000256" key="7">
    <source>
        <dbReference type="ARBA" id="ARBA00023128"/>
    </source>
</evidence>
<feature type="transmembrane region" description="Helical" evidence="11">
    <location>
        <begin position="57"/>
        <end position="78"/>
    </location>
</feature>
<evidence type="ECO:0000256" key="1">
    <source>
        <dbReference type="ARBA" id="ARBA00004292"/>
    </source>
</evidence>
<dbReference type="OrthoDB" id="1913277at2759"/>
<evidence type="ECO:0000256" key="9">
    <source>
        <dbReference type="ARBA" id="ARBA00030608"/>
    </source>
</evidence>
<name>A0A9J7J2X3_SPOLT</name>
<organism evidence="12 13">
    <name type="scientific">Spodoptera litura</name>
    <name type="common">Asian cotton leafworm</name>
    <dbReference type="NCBI Taxonomy" id="69820"/>
    <lineage>
        <taxon>Eukaryota</taxon>
        <taxon>Metazoa</taxon>
        <taxon>Ecdysozoa</taxon>
        <taxon>Arthropoda</taxon>
        <taxon>Hexapoda</taxon>
        <taxon>Insecta</taxon>
        <taxon>Pterygota</taxon>
        <taxon>Neoptera</taxon>
        <taxon>Endopterygota</taxon>
        <taxon>Lepidoptera</taxon>
        <taxon>Glossata</taxon>
        <taxon>Ditrysia</taxon>
        <taxon>Noctuoidea</taxon>
        <taxon>Noctuidae</taxon>
        <taxon>Amphipyrinae</taxon>
        <taxon>Spodoptera</taxon>
    </lineage>
</organism>
<keyword evidence="6 11" id="KW-1133">Transmembrane helix</keyword>
<dbReference type="KEGG" id="sliu:111364808"/>
<evidence type="ECO:0000256" key="11">
    <source>
        <dbReference type="SAM" id="Phobius"/>
    </source>
</evidence>
<keyword evidence="12" id="KW-1185">Reference proteome</keyword>
<evidence type="ECO:0000256" key="10">
    <source>
        <dbReference type="ARBA" id="ARBA00031497"/>
    </source>
</evidence>